<sequence length="155" mass="17230">MNTHAKQFAEDPWQIWPPRLSSSREVGRLLTMPSPTYLKLVIGTLLALASLHHGWGSKCSTNSPTVTQTQLGFGNPPKFMVEIQNTCPMCPVIDVHVKCGSFSQALVNPKLFKVLGYNNCVVNGGLPFAPLSKISFNYSHQQFILSPSSWYFQCE</sequence>
<dbReference type="PANTHER" id="PTHR33184:SF36">
    <property type="entry name" value="EXPANSIN-LIKE EG45 DOMAIN-CONTAINING PROTEIN"/>
    <property type="match status" value="1"/>
</dbReference>
<dbReference type="PANTHER" id="PTHR33184">
    <property type="entry name" value="PROTEIN TAPETUM DETERMINANT 1-LIKE-RELATED"/>
    <property type="match status" value="1"/>
</dbReference>
<comment type="caution">
    <text evidence="2">The sequence shown here is derived from an EMBL/GenBank/DDBJ whole genome shotgun (WGS) entry which is preliminary data.</text>
</comment>
<protein>
    <submittedName>
        <fullName evidence="2">Uncharacterized protein</fullName>
    </submittedName>
</protein>
<evidence type="ECO:0000256" key="1">
    <source>
        <dbReference type="ARBA" id="ARBA00022729"/>
    </source>
</evidence>
<evidence type="ECO:0000313" key="2">
    <source>
        <dbReference type="EMBL" id="KAJ4968511.1"/>
    </source>
</evidence>
<dbReference type="OrthoDB" id="1850606at2759"/>
<dbReference type="Pfam" id="PF24068">
    <property type="entry name" value="TPD1_C"/>
    <property type="match status" value="1"/>
</dbReference>
<keyword evidence="1" id="KW-0732">Signal</keyword>
<gene>
    <name evidence="2" type="ORF">NE237_015212</name>
</gene>
<dbReference type="AlphaFoldDB" id="A0A9Q0KDU2"/>
<organism evidence="2 3">
    <name type="scientific">Protea cynaroides</name>
    <dbReference type="NCBI Taxonomy" id="273540"/>
    <lineage>
        <taxon>Eukaryota</taxon>
        <taxon>Viridiplantae</taxon>
        <taxon>Streptophyta</taxon>
        <taxon>Embryophyta</taxon>
        <taxon>Tracheophyta</taxon>
        <taxon>Spermatophyta</taxon>
        <taxon>Magnoliopsida</taxon>
        <taxon>Proteales</taxon>
        <taxon>Proteaceae</taxon>
        <taxon>Protea</taxon>
    </lineage>
</organism>
<dbReference type="GO" id="GO:0001709">
    <property type="term" value="P:cell fate determination"/>
    <property type="evidence" value="ECO:0007669"/>
    <property type="project" value="TreeGrafter"/>
</dbReference>
<accession>A0A9Q0KDU2</accession>
<reference evidence="2" key="1">
    <citation type="journal article" date="2023" name="Plant J.">
        <title>The genome of the king protea, Protea cynaroides.</title>
        <authorList>
            <person name="Chang J."/>
            <person name="Duong T.A."/>
            <person name="Schoeman C."/>
            <person name="Ma X."/>
            <person name="Roodt D."/>
            <person name="Barker N."/>
            <person name="Li Z."/>
            <person name="Van de Peer Y."/>
            <person name="Mizrachi E."/>
        </authorList>
    </citation>
    <scope>NUCLEOTIDE SEQUENCE</scope>
    <source>
        <tissue evidence="2">Young leaves</tissue>
    </source>
</reference>
<evidence type="ECO:0000313" key="3">
    <source>
        <dbReference type="Proteomes" id="UP001141806"/>
    </source>
</evidence>
<proteinExistence type="predicted"/>
<dbReference type="Proteomes" id="UP001141806">
    <property type="component" value="Unassembled WGS sequence"/>
</dbReference>
<keyword evidence="3" id="KW-1185">Reference proteome</keyword>
<dbReference type="EMBL" id="JAMYWD010000006">
    <property type="protein sequence ID" value="KAJ4968511.1"/>
    <property type="molecule type" value="Genomic_DNA"/>
</dbReference>
<dbReference type="InterPro" id="IPR040361">
    <property type="entry name" value="TPD1"/>
</dbReference>
<name>A0A9Q0KDU2_9MAGN</name>